<keyword evidence="1" id="KW-0812">Transmembrane</keyword>
<sequence>MRLTRREEGGGRRDGTEGKCELCCCTLFVFLLLPGVVMKWNSRGLG</sequence>
<dbReference type="EMBL" id="FN596510">
    <property type="protein sequence ID" value="CCB60768.1"/>
    <property type="molecule type" value="Genomic_DNA"/>
</dbReference>
<evidence type="ECO:0000256" key="1">
    <source>
        <dbReference type="SAM" id="Phobius"/>
    </source>
</evidence>
<accession>F6I1F1</accession>
<organism evidence="2 3">
    <name type="scientific">Vitis vinifera</name>
    <name type="common">Grape</name>
    <dbReference type="NCBI Taxonomy" id="29760"/>
    <lineage>
        <taxon>Eukaryota</taxon>
        <taxon>Viridiplantae</taxon>
        <taxon>Streptophyta</taxon>
        <taxon>Embryophyta</taxon>
        <taxon>Tracheophyta</taxon>
        <taxon>Spermatophyta</taxon>
        <taxon>Magnoliopsida</taxon>
        <taxon>eudicotyledons</taxon>
        <taxon>Gunneridae</taxon>
        <taxon>Pentapetalae</taxon>
        <taxon>rosids</taxon>
        <taxon>Vitales</taxon>
        <taxon>Vitaceae</taxon>
        <taxon>Viteae</taxon>
        <taxon>Vitis</taxon>
    </lineage>
</organism>
<gene>
    <name evidence="2" type="ordered locus">VIT_15s0045g00690</name>
</gene>
<keyword evidence="1" id="KW-0472">Membrane</keyword>
<dbReference type="AlphaFoldDB" id="F6I1F1"/>
<dbReference type="HOGENOM" id="CLU_3192394_0_0_1"/>
<proteinExistence type="predicted"/>
<dbReference type="PaxDb" id="29760-VIT_15s0045g00690.t01"/>
<evidence type="ECO:0000313" key="2">
    <source>
        <dbReference type="EMBL" id="CCB60768.1"/>
    </source>
</evidence>
<name>F6I1F1_VITVI</name>
<keyword evidence="3" id="KW-1185">Reference proteome</keyword>
<reference evidence="3" key="1">
    <citation type="journal article" date="2007" name="Nature">
        <title>The grapevine genome sequence suggests ancestral hexaploidization in major angiosperm phyla.</title>
        <authorList>
            <consortium name="The French-Italian Public Consortium for Grapevine Genome Characterization."/>
            <person name="Jaillon O."/>
            <person name="Aury J.-M."/>
            <person name="Noel B."/>
            <person name="Policriti A."/>
            <person name="Clepet C."/>
            <person name="Casagrande A."/>
            <person name="Choisne N."/>
            <person name="Aubourg S."/>
            <person name="Vitulo N."/>
            <person name="Jubin C."/>
            <person name="Vezzi A."/>
            <person name="Legeai F."/>
            <person name="Hugueney P."/>
            <person name="Dasilva C."/>
            <person name="Horner D."/>
            <person name="Mica E."/>
            <person name="Jublot D."/>
            <person name="Poulain J."/>
            <person name="Bruyere C."/>
            <person name="Billault A."/>
            <person name="Segurens B."/>
            <person name="Gouyvenoux M."/>
            <person name="Ugarte E."/>
            <person name="Cattonaro F."/>
            <person name="Anthouard V."/>
            <person name="Vico V."/>
            <person name="Del Fabbro C."/>
            <person name="Alaux M."/>
            <person name="Di Gaspero G."/>
            <person name="Dumas V."/>
            <person name="Felice N."/>
            <person name="Paillard S."/>
            <person name="Juman I."/>
            <person name="Moroldo M."/>
            <person name="Scalabrin S."/>
            <person name="Canaguier A."/>
            <person name="Le Clainche I."/>
            <person name="Malacrida G."/>
            <person name="Durand E."/>
            <person name="Pesole G."/>
            <person name="Laucou V."/>
            <person name="Chatelet P."/>
            <person name="Merdinoglu D."/>
            <person name="Delledonne M."/>
            <person name="Pezzotti M."/>
            <person name="Lecharny A."/>
            <person name="Scarpelli C."/>
            <person name="Artiguenave F."/>
            <person name="Pe M.E."/>
            <person name="Valle G."/>
            <person name="Morgante M."/>
            <person name="Caboche M."/>
            <person name="Adam-Blondon A.-F."/>
            <person name="Weissenbach J."/>
            <person name="Quetier F."/>
            <person name="Wincker P."/>
        </authorList>
    </citation>
    <scope>NUCLEOTIDE SEQUENCE [LARGE SCALE GENOMIC DNA]</scope>
    <source>
        <strain evidence="3">cv. Pinot noir / PN40024</strain>
    </source>
</reference>
<keyword evidence="1" id="KW-1133">Transmembrane helix</keyword>
<feature type="transmembrane region" description="Helical" evidence="1">
    <location>
        <begin position="20"/>
        <end position="40"/>
    </location>
</feature>
<protein>
    <submittedName>
        <fullName evidence="2">Uncharacterized protein</fullName>
    </submittedName>
</protein>
<evidence type="ECO:0000313" key="3">
    <source>
        <dbReference type="Proteomes" id="UP000009183"/>
    </source>
</evidence>
<dbReference type="InParanoid" id="F6I1F1"/>
<dbReference type="Proteomes" id="UP000009183">
    <property type="component" value="Chromosome 15"/>
</dbReference>